<dbReference type="InterPro" id="IPR009057">
    <property type="entry name" value="Homeodomain-like_sf"/>
</dbReference>
<keyword evidence="1" id="KW-0805">Transcription regulation</keyword>
<dbReference type="PRINTS" id="PR00032">
    <property type="entry name" value="HTHARAC"/>
</dbReference>
<dbReference type="EMBL" id="VMKJ01000023">
    <property type="protein sequence ID" value="TVO35681.1"/>
    <property type="molecule type" value="Genomic_DNA"/>
</dbReference>
<dbReference type="PANTHER" id="PTHR46796:SF10">
    <property type="entry name" value="TRANSCRIPTIONAL ACTIVATOR FEAR"/>
    <property type="match status" value="1"/>
</dbReference>
<dbReference type="PROSITE" id="PS01124">
    <property type="entry name" value="HTH_ARAC_FAMILY_2"/>
    <property type="match status" value="1"/>
</dbReference>
<dbReference type="Proteomes" id="UP000319828">
    <property type="component" value="Unassembled WGS sequence"/>
</dbReference>
<dbReference type="Gene3D" id="2.60.120.10">
    <property type="entry name" value="Jelly Rolls"/>
    <property type="match status" value="1"/>
</dbReference>
<evidence type="ECO:0000313" key="5">
    <source>
        <dbReference type="EMBL" id="TVO35681.1"/>
    </source>
</evidence>
<keyword evidence="2" id="KW-0238">DNA-binding</keyword>
<organism evidence="5 6">
    <name type="scientific">Vibrio algivorus</name>
    <dbReference type="NCBI Taxonomy" id="1667024"/>
    <lineage>
        <taxon>Bacteria</taxon>
        <taxon>Pseudomonadati</taxon>
        <taxon>Pseudomonadota</taxon>
        <taxon>Gammaproteobacteria</taxon>
        <taxon>Vibrionales</taxon>
        <taxon>Vibrionaceae</taxon>
        <taxon>Vibrio</taxon>
    </lineage>
</organism>
<dbReference type="InterPro" id="IPR014710">
    <property type="entry name" value="RmlC-like_jellyroll"/>
</dbReference>
<dbReference type="SMART" id="SM00342">
    <property type="entry name" value="HTH_ARAC"/>
    <property type="match status" value="1"/>
</dbReference>
<dbReference type="InterPro" id="IPR018060">
    <property type="entry name" value="HTH_AraC"/>
</dbReference>
<protein>
    <submittedName>
        <fullName evidence="5">Helix-turn-helix domain-containing protein</fullName>
    </submittedName>
</protein>
<dbReference type="InterPro" id="IPR013096">
    <property type="entry name" value="Cupin_2"/>
</dbReference>
<keyword evidence="3" id="KW-0804">Transcription</keyword>
<evidence type="ECO:0000256" key="2">
    <source>
        <dbReference type="ARBA" id="ARBA00023125"/>
    </source>
</evidence>
<comment type="caution">
    <text evidence="5">The sequence shown here is derived from an EMBL/GenBank/DDBJ whole genome shotgun (WGS) entry which is preliminary data.</text>
</comment>
<dbReference type="SUPFAM" id="SSF51182">
    <property type="entry name" value="RmlC-like cupins"/>
    <property type="match status" value="1"/>
</dbReference>
<sequence>MPTYDEFYQAPPRPAQVITLPSHMAHHHHDYTQIVIGLSGRAEFDVEGEVNLIGPGQGCIVRASSEHRFGGIGSSDILVLNFLDTLNIDSRVAHLLEDLLSEEVYFQLDFEIQQLIQMLVREIKASPEDMLLCRACQDTIIALLHRHIKKFEMYKKGHRLNMDLLDRYILQHLSSKITVADLSACAFLGESQFHLLFKAQVGMTPHQYVLTKRIEESKRLIKEGQYSFGHIAEMVGFSAQSVFTHSFTRMVGMSPSQYRQDY</sequence>
<dbReference type="Pfam" id="PF07883">
    <property type="entry name" value="Cupin_2"/>
    <property type="match status" value="1"/>
</dbReference>
<dbReference type="InterPro" id="IPR050204">
    <property type="entry name" value="AraC_XylS_family_regulators"/>
</dbReference>
<dbReference type="GO" id="GO:0003700">
    <property type="term" value="F:DNA-binding transcription factor activity"/>
    <property type="evidence" value="ECO:0007669"/>
    <property type="project" value="InterPro"/>
</dbReference>
<dbReference type="SUPFAM" id="SSF46689">
    <property type="entry name" value="Homeodomain-like"/>
    <property type="match status" value="2"/>
</dbReference>
<feature type="domain" description="HTH araC/xylS-type" evidence="4">
    <location>
        <begin position="163"/>
        <end position="261"/>
    </location>
</feature>
<proteinExistence type="predicted"/>
<gene>
    <name evidence="5" type="ORF">FOF44_11365</name>
</gene>
<evidence type="ECO:0000256" key="1">
    <source>
        <dbReference type="ARBA" id="ARBA00023015"/>
    </source>
</evidence>
<dbReference type="Pfam" id="PF12833">
    <property type="entry name" value="HTH_18"/>
    <property type="match status" value="1"/>
</dbReference>
<reference evidence="5 6" key="1">
    <citation type="submission" date="2019-07" db="EMBL/GenBank/DDBJ databases">
        <title>The draft genome sequence of Vibrio algivorus M1486.</title>
        <authorList>
            <person name="Meng X."/>
        </authorList>
    </citation>
    <scope>NUCLEOTIDE SEQUENCE [LARGE SCALE GENOMIC DNA]</scope>
    <source>
        <strain evidence="5 6">M1486</strain>
    </source>
</reference>
<evidence type="ECO:0000259" key="4">
    <source>
        <dbReference type="PROSITE" id="PS01124"/>
    </source>
</evidence>
<dbReference type="PANTHER" id="PTHR46796">
    <property type="entry name" value="HTH-TYPE TRANSCRIPTIONAL ACTIVATOR RHAS-RELATED"/>
    <property type="match status" value="1"/>
</dbReference>
<dbReference type="InterPro" id="IPR020449">
    <property type="entry name" value="Tscrpt_reg_AraC-type_HTH"/>
</dbReference>
<evidence type="ECO:0000313" key="6">
    <source>
        <dbReference type="Proteomes" id="UP000319828"/>
    </source>
</evidence>
<dbReference type="GO" id="GO:0043565">
    <property type="term" value="F:sequence-specific DNA binding"/>
    <property type="evidence" value="ECO:0007669"/>
    <property type="project" value="InterPro"/>
</dbReference>
<dbReference type="RefSeq" id="WP_144388448.1">
    <property type="nucleotide sequence ID" value="NZ_CANNCB010000011.1"/>
</dbReference>
<dbReference type="OrthoDB" id="9809338at2"/>
<dbReference type="Gene3D" id="1.10.10.60">
    <property type="entry name" value="Homeodomain-like"/>
    <property type="match status" value="2"/>
</dbReference>
<evidence type="ECO:0000256" key="3">
    <source>
        <dbReference type="ARBA" id="ARBA00023163"/>
    </source>
</evidence>
<name>A0A557P4T2_9VIBR</name>
<dbReference type="InterPro" id="IPR011051">
    <property type="entry name" value="RmlC_Cupin_sf"/>
</dbReference>
<accession>A0A557P4T2</accession>
<dbReference type="AlphaFoldDB" id="A0A557P4T2"/>